<feature type="domain" description="Enoyl reductase (ER)" evidence="3">
    <location>
        <begin position="10"/>
        <end position="327"/>
    </location>
</feature>
<dbReference type="GO" id="GO:0008270">
    <property type="term" value="F:zinc ion binding"/>
    <property type="evidence" value="ECO:0007669"/>
    <property type="project" value="InterPro"/>
</dbReference>
<comment type="caution">
    <text evidence="4">The sequence shown here is derived from an EMBL/GenBank/DDBJ whole genome shotgun (WGS) entry which is preliminary data.</text>
</comment>
<dbReference type="PROSITE" id="PS01162">
    <property type="entry name" value="QOR_ZETA_CRYSTAL"/>
    <property type="match status" value="1"/>
</dbReference>
<dbReference type="GO" id="GO:0003960">
    <property type="term" value="F:quinone reductase (NADPH) activity"/>
    <property type="evidence" value="ECO:0007669"/>
    <property type="project" value="TreeGrafter"/>
</dbReference>
<dbReference type="Pfam" id="PF00107">
    <property type="entry name" value="ADH_zinc_N"/>
    <property type="match status" value="1"/>
</dbReference>
<dbReference type="GO" id="GO:0070402">
    <property type="term" value="F:NADPH binding"/>
    <property type="evidence" value="ECO:0007669"/>
    <property type="project" value="TreeGrafter"/>
</dbReference>
<proteinExistence type="predicted"/>
<dbReference type="SUPFAM" id="SSF51735">
    <property type="entry name" value="NAD(P)-binding Rossmann-fold domains"/>
    <property type="match status" value="1"/>
</dbReference>
<evidence type="ECO:0000256" key="2">
    <source>
        <dbReference type="ARBA" id="ARBA00023002"/>
    </source>
</evidence>
<protein>
    <submittedName>
        <fullName evidence="4">NADPH quinone oxidoreductase</fullName>
    </submittedName>
</protein>
<dbReference type="Proteomes" id="UP000175829">
    <property type="component" value="Unassembled WGS sequence"/>
</dbReference>
<dbReference type="SUPFAM" id="SSF50129">
    <property type="entry name" value="GroES-like"/>
    <property type="match status" value="1"/>
</dbReference>
<evidence type="ECO:0000313" key="5">
    <source>
        <dbReference type="Proteomes" id="UP000175829"/>
    </source>
</evidence>
<evidence type="ECO:0000259" key="3">
    <source>
        <dbReference type="SMART" id="SM00829"/>
    </source>
</evidence>
<gene>
    <name evidence="4" type="ORF">AN217_02045</name>
</gene>
<dbReference type="InterPro" id="IPR013149">
    <property type="entry name" value="ADH-like_C"/>
</dbReference>
<dbReference type="GO" id="GO:0035925">
    <property type="term" value="F:mRNA 3'-UTR AU-rich region binding"/>
    <property type="evidence" value="ECO:0007669"/>
    <property type="project" value="TreeGrafter"/>
</dbReference>
<dbReference type="PANTHER" id="PTHR48106">
    <property type="entry name" value="QUINONE OXIDOREDUCTASE PIG3-RELATED"/>
    <property type="match status" value="1"/>
</dbReference>
<dbReference type="InterPro" id="IPR036291">
    <property type="entry name" value="NAD(P)-bd_dom_sf"/>
</dbReference>
<dbReference type="PANTHER" id="PTHR48106:SF13">
    <property type="entry name" value="QUINONE OXIDOREDUCTASE-RELATED"/>
    <property type="match status" value="1"/>
</dbReference>
<evidence type="ECO:0000256" key="1">
    <source>
        <dbReference type="ARBA" id="ARBA00022857"/>
    </source>
</evidence>
<evidence type="ECO:0000313" key="4">
    <source>
        <dbReference type="EMBL" id="OEV02070.1"/>
    </source>
</evidence>
<organism evidence="4 5">
    <name type="scientific">Streptomyces qinglanensis</name>
    <dbReference type="NCBI Taxonomy" id="943816"/>
    <lineage>
        <taxon>Bacteria</taxon>
        <taxon>Bacillati</taxon>
        <taxon>Actinomycetota</taxon>
        <taxon>Actinomycetes</taxon>
        <taxon>Kitasatosporales</taxon>
        <taxon>Streptomycetaceae</taxon>
        <taxon>Streptomyces</taxon>
    </lineage>
</organism>
<dbReference type="InterPro" id="IPR020843">
    <property type="entry name" value="ER"/>
</dbReference>
<dbReference type="Gene3D" id="3.40.50.720">
    <property type="entry name" value="NAD(P)-binding Rossmann-like Domain"/>
    <property type="match status" value="1"/>
</dbReference>
<keyword evidence="1" id="KW-0521">NADP</keyword>
<dbReference type="AlphaFoldDB" id="A0A1E7KDR7"/>
<sequence>MHAVVLHTFGPAENLRHETLPDPEPGPGQVRIAVRAAGVHAVETALRAGVTEGLVPPLPELPAVFGGEVSGRVDAVGPDVGAEWLGRDVVTAKGSPGGYAELAVADLAEVLERPAGLDHEAAVAAIVTGGTTVAVLARAGLDEGDVVLVNSAAGGMGRLLVQHARALGAVVIGAAGGPEKTAAVRELGADLAVDYTHADWQQRVADWLAGPGGGRSVTAVLDGVGGEQARTAFGLLGAGGRFVTYGAISGAEFTPAADELAARGVTHIDALRGMLAHPEHLADHRAEGLRRTAAGDFTHTTHPFPLAEAARAHRALERRETTGKVVLIP</sequence>
<dbReference type="InterPro" id="IPR011032">
    <property type="entry name" value="GroES-like_sf"/>
</dbReference>
<dbReference type="GO" id="GO:0005829">
    <property type="term" value="C:cytosol"/>
    <property type="evidence" value="ECO:0007669"/>
    <property type="project" value="TreeGrafter"/>
</dbReference>
<dbReference type="EMBL" id="LJGV01000021">
    <property type="protein sequence ID" value="OEV02070.1"/>
    <property type="molecule type" value="Genomic_DNA"/>
</dbReference>
<dbReference type="InterPro" id="IPR013154">
    <property type="entry name" value="ADH-like_N"/>
</dbReference>
<reference evidence="4 5" key="1">
    <citation type="journal article" date="2016" name="Front. Microbiol.">
        <title>Comparative Genomics Analysis of Streptomyces Species Reveals Their Adaptation to the Marine Environment and Their Diversity at the Genomic Level.</title>
        <authorList>
            <person name="Tian X."/>
            <person name="Zhang Z."/>
            <person name="Yang T."/>
            <person name="Chen M."/>
            <person name="Li J."/>
            <person name="Chen F."/>
            <person name="Yang J."/>
            <person name="Li W."/>
            <person name="Zhang B."/>
            <person name="Zhang Z."/>
            <person name="Wu J."/>
            <person name="Zhang C."/>
            <person name="Long L."/>
            <person name="Xiao J."/>
        </authorList>
    </citation>
    <scope>NUCLEOTIDE SEQUENCE [LARGE SCALE GENOMIC DNA]</scope>
    <source>
        <strain evidence="4 5">SCSIO M10379</strain>
    </source>
</reference>
<keyword evidence="2" id="KW-0560">Oxidoreductase</keyword>
<name>A0A1E7KDR7_9ACTN</name>
<dbReference type="InterPro" id="IPR002364">
    <property type="entry name" value="Quin_OxRdtase/zeta-crystal_CS"/>
</dbReference>
<dbReference type="PATRIC" id="fig|943816.4.peg.5498"/>
<dbReference type="SMART" id="SM00829">
    <property type="entry name" value="PKS_ER"/>
    <property type="match status" value="1"/>
</dbReference>
<dbReference type="RefSeq" id="WP_069990566.1">
    <property type="nucleotide sequence ID" value="NZ_LJGV01000021.1"/>
</dbReference>
<dbReference type="Gene3D" id="3.90.180.10">
    <property type="entry name" value="Medium-chain alcohol dehydrogenases, catalytic domain"/>
    <property type="match status" value="1"/>
</dbReference>
<accession>A0A1E7KDR7</accession>
<dbReference type="Pfam" id="PF08240">
    <property type="entry name" value="ADH_N"/>
    <property type="match status" value="1"/>
</dbReference>